<dbReference type="RefSeq" id="WP_141322036.1">
    <property type="nucleotide sequence ID" value="NZ_BJNI01000006.1"/>
</dbReference>
<dbReference type="AlphaFoldDB" id="A0A844A8F5"/>
<evidence type="ECO:0000313" key="3">
    <source>
        <dbReference type="Proteomes" id="UP000466694"/>
    </source>
</evidence>
<dbReference type="Proteomes" id="UP000466694">
    <property type="component" value="Unassembled WGS sequence"/>
</dbReference>
<reference evidence="2 3" key="1">
    <citation type="journal article" date="2013" name="Genome Biol.">
        <title>Comparative genomics of the core and accessory genomes of 48 Sinorhizobium strains comprising five genospecies.</title>
        <authorList>
            <person name="Sugawara M."/>
            <person name="Epstein B."/>
            <person name="Badgley B.D."/>
            <person name="Unno T."/>
            <person name="Xu L."/>
            <person name="Reese J."/>
            <person name="Gyaneshwar P."/>
            <person name="Denny R."/>
            <person name="Mudge J."/>
            <person name="Bharti A.K."/>
            <person name="Farmer A.D."/>
            <person name="May G.D."/>
            <person name="Woodward J.E."/>
            <person name="Medigue C."/>
            <person name="Vallenet D."/>
            <person name="Lajus A."/>
            <person name="Rouy Z."/>
            <person name="Martinez-Vaz B."/>
            <person name="Tiffin P."/>
            <person name="Young N.D."/>
            <person name="Sadowsky M.J."/>
        </authorList>
    </citation>
    <scope>NUCLEOTIDE SEQUENCE [LARGE SCALE GENOMIC DNA]</scope>
    <source>
        <strain evidence="2 3">USDA205</strain>
    </source>
</reference>
<accession>A0A844A8F5</accession>
<proteinExistence type="predicted"/>
<dbReference type="EMBL" id="WISZ01000109">
    <property type="protein sequence ID" value="MQX09233.1"/>
    <property type="molecule type" value="Genomic_DNA"/>
</dbReference>
<protein>
    <submittedName>
        <fullName evidence="2">Uncharacterized protein</fullName>
    </submittedName>
</protein>
<gene>
    <name evidence="2" type="ORF">GHK48_13340</name>
</gene>
<evidence type="ECO:0000256" key="1">
    <source>
        <dbReference type="SAM" id="MobiDB-lite"/>
    </source>
</evidence>
<feature type="region of interest" description="Disordered" evidence="1">
    <location>
        <begin position="88"/>
        <end position="133"/>
    </location>
</feature>
<organism evidence="2 3">
    <name type="scientific">Rhizobium fredii</name>
    <name type="common">Sinorhizobium fredii</name>
    <dbReference type="NCBI Taxonomy" id="380"/>
    <lineage>
        <taxon>Bacteria</taxon>
        <taxon>Pseudomonadati</taxon>
        <taxon>Pseudomonadota</taxon>
        <taxon>Alphaproteobacteria</taxon>
        <taxon>Hyphomicrobiales</taxon>
        <taxon>Rhizobiaceae</taxon>
        <taxon>Sinorhizobium/Ensifer group</taxon>
        <taxon>Sinorhizobium</taxon>
    </lineage>
</organism>
<sequence>MKIEVHAINVLRNVSWDRHFAILAFGDIALPEIQTTIRGCALAKNGKDFIALPPKTTNSKDTAAVQWNIRGDFAWAVRDALMDAYKRMGGEEPPPLTESQQNGINAARRYAEKTKAGSADNDNDDSGVLRTIRIEHEEAERACG</sequence>
<comment type="caution">
    <text evidence="2">The sequence shown here is derived from an EMBL/GenBank/DDBJ whole genome shotgun (WGS) entry which is preliminary data.</text>
</comment>
<evidence type="ECO:0000313" key="2">
    <source>
        <dbReference type="EMBL" id="MQX09233.1"/>
    </source>
</evidence>
<name>A0A844A8F5_RHIFR</name>